<evidence type="ECO:0000256" key="1">
    <source>
        <dbReference type="ARBA" id="ARBA00004496"/>
    </source>
</evidence>
<keyword evidence="6" id="KW-0227">DNA damage</keyword>
<dbReference type="GO" id="GO:0004518">
    <property type="term" value="F:nuclease activity"/>
    <property type="evidence" value="ECO:0007669"/>
    <property type="project" value="UniProtKB-KW"/>
</dbReference>
<evidence type="ECO:0000256" key="2">
    <source>
        <dbReference type="ARBA" id="ARBA00022490"/>
    </source>
</evidence>
<dbReference type="InterPro" id="IPR041102">
    <property type="entry name" value="UvrA_inter"/>
</dbReference>
<dbReference type="GO" id="GO:0003677">
    <property type="term" value="F:DNA binding"/>
    <property type="evidence" value="ECO:0007669"/>
    <property type="project" value="UniProtKB-KW"/>
</dbReference>
<dbReference type="InterPro" id="IPR013815">
    <property type="entry name" value="ATP_grasp_subdomain_1"/>
</dbReference>
<accession>A0A5C5WCN4</accession>
<dbReference type="PANTHER" id="PTHR43152">
    <property type="entry name" value="UVRABC SYSTEM PROTEIN A"/>
    <property type="match status" value="1"/>
</dbReference>
<comment type="similarity">
    <text evidence="14">Belongs to the ABC transporter superfamily. UvrA family.</text>
</comment>
<keyword evidence="9" id="KW-0862">Zinc</keyword>
<evidence type="ECO:0000256" key="6">
    <source>
        <dbReference type="ARBA" id="ARBA00022763"/>
    </source>
</evidence>
<keyword evidence="3" id="KW-0479">Metal-binding</keyword>
<dbReference type="OrthoDB" id="9809851at2"/>
<dbReference type="PROSITE" id="PS00211">
    <property type="entry name" value="ABC_TRANSPORTER_1"/>
    <property type="match status" value="4"/>
</dbReference>
<dbReference type="NCBIfam" id="NF001503">
    <property type="entry name" value="PRK00349.1"/>
    <property type="match status" value="2"/>
</dbReference>
<keyword evidence="19" id="KW-1185">Reference proteome</keyword>
<evidence type="ECO:0000256" key="3">
    <source>
        <dbReference type="ARBA" id="ARBA00022723"/>
    </source>
</evidence>
<dbReference type="NCBIfam" id="TIGR00630">
    <property type="entry name" value="uvra"/>
    <property type="match status" value="2"/>
</dbReference>
<dbReference type="CDD" id="cd03271">
    <property type="entry name" value="ABC_UvrA_II"/>
    <property type="match status" value="2"/>
</dbReference>
<keyword evidence="11" id="KW-0267">Excision nuclease</keyword>
<dbReference type="GO" id="GO:0008270">
    <property type="term" value="F:zinc ion binding"/>
    <property type="evidence" value="ECO:0007669"/>
    <property type="project" value="UniProtKB-KW"/>
</dbReference>
<proteinExistence type="inferred from homology"/>
<feature type="domain" description="ABC transporter" evidence="17">
    <location>
        <begin position="1686"/>
        <end position="2008"/>
    </location>
</feature>
<dbReference type="PROSITE" id="PS50893">
    <property type="entry name" value="ABC_TRANSPORTER_2"/>
    <property type="match status" value="2"/>
</dbReference>
<evidence type="ECO:0000256" key="9">
    <source>
        <dbReference type="ARBA" id="ARBA00022833"/>
    </source>
</evidence>
<keyword evidence="4" id="KW-0677">Repeat</keyword>
<dbReference type="InterPro" id="IPR003593">
    <property type="entry name" value="AAA+_ATPase"/>
</dbReference>
<dbReference type="Pfam" id="PF17755">
    <property type="entry name" value="UvrA_DNA-bind"/>
    <property type="match status" value="2"/>
</dbReference>
<dbReference type="Gene3D" id="1.20.1580.10">
    <property type="entry name" value="ABC transporter ATPase like domain"/>
    <property type="match status" value="4"/>
</dbReference>
<evidence type="ECO:0000313" key="18">
    <source>
        <dbReference type="EMBL" id="TWT47432.1"/>
    </source>
</evidence>
<evidence type="ECO:0000256" key="13">
    <source>
        <dbReference type="ARBA" id="ARBA00023204"/>
    </source>
</evidence>
<evidence type="ECO:0000256" key="10">
    <source>
        <dbReference type="ARBA" id="ARBA00022840"/>
    </source>
</evidence>
<evidence type="ECO:0000256" key="12">
    <source>
        <dbReference type="ARBA" id="ARBA00023125"/>
    </source>
</evidence>
<dbReference type="EMBL" id="SJPH01000002">
    <property type="protein sequence ID" value="TWT47432.1"/>
    <property type="molecule type" value="Genomic_DNA"/>
</dbReference>
<dbReference type="Pfam" id="PF17760">
    <property type="entry name" value="UvrA_inter"/>
    <property type="match status" value="2"/>
</dbReference>
<dbReference type="RefSeq" id="WP_146572039.1">
    <property type="nucleotide sequence ID" value="NZ_SJPH01000002.1"/>
</dbReference>
<keyword evidence="12" id="KW-0238">DNA-binding</keyword>
<dbReference type="InterPro" id="IPR004602">
    <property type="entry name" value="UvrA"/>
</dbReference>
<feature type="domain" description="ABC transporter" evidence="17">
    <location>
        <begin position="681"/>
        <end position="1010"/>
    </location>
</feature>
<dbReference type="GO" id="GO:0006289">
    <property type="term" value="P:nucleotide-excision repair"/>
    <property type="evidence" value="ECO:0007669"/>
    <property type="project" value="InterPro"/>
</dbReference>
<dbReference type="GO" id="GO:0016887">
    <property type="term" value="F:ATP hydrolysis activity"/>
    <property type="evidence" value="ECO:0007669"/>
    <property type="project" value="InterPro"/>
</dbReference>
<dbReference type="GO" id="GO:0009380">
    <property type="term" value="C:excinuclease repair complex"/>
    <property type="evidence" value="ECO:0007669"/>
    <property type="project" value="InterPro"/>
</dbReference>
<dbReference type="Gene3D" id="3.30.1490.20">
    <property type="entry name" value="ATP-grasp fold, A domain"/>
    <property type="match status" value="2"/>
</dbReference>
<organism evidence="18 19">
    <name type="scientific">Botrimarina hoheduenensis</name>
    <dbReference type="NCBI Taxonomy" id="2528000"/>
    <lineage>
        <taxon>Bacteria</taxon>
        <taxon>Pseudomonadati</taxon>
        <taxon>Planctomycetota</taxon>
        <taxon>Planctomycetia</taxon>
        <taxon>Pirellulales</taxon>
        <taxon>Lacipirellulaceae</taxon>
        <taxon>Botrimarina</taxon>
    </lineage>
</organism>
<keyword evidence="13" id="KW-0234">DNA repair</keyword>
<evidence type="ECO:0000256" key="11">
    <source>
        <dbReference type="ARBA" id="ARBA00022881"/>
    </source>
</evidence>
<dbReference type="InterPro" id="IPR003439">
    <property type="entry name" value="ABC_transporter-like_ATP-bd"/>
</dbReference>
<evidence type="ECO:0000256" key="14">
    <source>
        <dbReference type="ARBA" id="ARBA00038000"/>
    </source>
</evidence>
<keyword evidence="7" id="KW-0228">DNA excision</keyword>
<keyword evidence="10" id="KW-0067">ATP-binding</keyword>
<dbReference type="Gene3D" id="3.40.50.300">
    <property type="entry name" value="P-loop containing nucleotide triphosphate hydrolases"/>
    <property type="match status" value="4"/>
</dbReference>
<dbReference type="InterPro" id="IPR027417">
    <property type="entry name" value="P-loop_NTPase"/>
</dbReference>
<name>A0A5C5WCN4_9BACT</name>
<keyword evidence="8" id="KW-0863">Zinc-finger</keyword>
<evidence type="ECO:0000256" key="16">
    <source>
        <dbReference type="ARBA" id="ARBA00042156"/>
    </source>
</evidence>
<dbReference type="Gene3D" id="1.10.8.280">
    <property type="entry name" value="ABC transporter ATPase domain-like"/>
    <property type="match status" value="2"/>
</dbReference>
<evidence type="ECO:0000256" key="8">
    <source>
        <dbReference type="ARBA" id="ARBA00022771"/>
    </source>
</evidence>
<evidence type="ECO:0000256" key="5">
    <source>
        <dbReference type="ARBA" id="ARBA00022741"/>
    </source>
</evidence>
<keyword evidence="2" id="KW-0963">Cytoplasm</keyword>
<dbReference type="GO" id="GO:0005524">
    <property type="term" value="F:ATP binding"/>
    <property type="evidence" value="ECO:0007669"/>
    <property type="project" value="UniProtKB-KW"/>
</dbReference>
<gene>
    <name evidence="18" type="primary">uvrA_2</name>
    <name evidence="18" type="ORF">Pla111_10460</name>
</gene>
<dbReference type="SMART" id="SM00382">
    <property type="entry name" value="AAA"/>
    <property type="match status" value="3"/>
</dbReference>
<sequence>MPASDIVIRGAREHNLRDVDVTLPRNQLICLTGVSGSGKSSLAFDTLFAEGQRRYIESLSTFARQFLGQMPKPDVDHISGLSPSISIAQKQSGNNPRSTVGTITEIYDFLRVLFARVGQGYCPQCGAPITAQSREQILGRILALPKGTRFSVLAPVARQQKGEHRDLFEDLLKKGFVRARIDGEVYELANVPSLDRQMRHDIQVVVDRLKADPSTRGRLAEAVEIALSLGEGALVIAPEPDAEAAETRPIELLDADEAETLPKARRSKRKAKTRPDLLPDDIALSADFACAPCGLSFDPPSPQLFSFNSPQGMCQTCDGLGELYTFDPELLVEDPGKSFAGGALALVDRWRDLGKWKRHIYKGVADTMERKLGLDEGTLLETVWEEMVDEWQNIWLWGTGEEHITFTWKTGRATQKYGGHFDGVIPELLEKYRTSQSPAQLRQLEKFMRVMDCPDCDGQRLNRQACNVRLTTTHDRFSNAGTATKSLPDICHLPVDEATQYFAGLELTGAQQYIAEEVLKEVRGRLGFLEGVGLGYLSLDRTAPTLSGGESQRIRLAGQVGCGLVGVTYVLDEPSIGLHARDNQQLIDTLCRLRDLGNTVVVVEHDEDTMRAADLLIDFGPGPGVKGGEVVAVGTAAEIAKSQRSQTGAFLGGRRAIAVPAQRRLAAEDPSTAATDAAASSKPRPVLRVVGARHNNLKDVTVEIPLGAFVCFTGVSGSGKSSIVNDILMESLRRDVMKGKGEPGDHDRIEGVEHLDKVISIDQSPIGRTPRSNPGTYIKVFDDIRALYAQLPESKRRGYKPGRFSFNVAGGRCEACDGNGANKLEMDFLADVWVTCQVCAGKRFNRETLQVEYKGVSIANALEMDIVEALAHFEAIPNIRHKLETLHAVGLDYLKLGQPSPTLSGGEAQRIKLAKELVKKSTGKTLYVLDEPTTGLHFADIEMLLKVLHDFVDQGNTVLVVEHNLDVIKTADWIIDIGPEGGAGGGRVVATGTPEMLAEQLASQTKSRAKKPADTNAEPALRSHTAEALAPLLGGEATGAVSAARKTKTVAKHAKAIEVRGARQHNLRGVDTIIPRDQFTVFCGPSGSGKSSLAMDTIYAEGQRRYVESLGSYARQFVGQIQKPSVEHIEGLSPAIAIEQRTVGHTPRSTVGTVTEIYDYLRVLMARIGQPHCPDCEVPIGTQTADQVTDKVMSAPEGTKLQLMAPVELGVGGAYQELFDELRAAGYRRVRVDGVTHDLESPPAIDRRRRHEVAVVIDRITVQAKSRGRIAEAVEAALGLGRGVMQVIAPRDEVPEDRWPVRVYSQHLSCESCGRSFEPLTPHNFSFNSTLGWCGACEGLGTQTGANPAALLRDDDLTLADGALLLWPALSGELARCLLEALAAHTDIPLDTAYRKLTARQRRTLLYGTKDTWIEAPYGESTKSKPQARLRFQFKGLYPALEEASKLSPSLRTQLEHLVDEIECSECGGSRVREDASAVRFRGLTIEQIVRLPLGELVETVRGWNLDKRETKIAGEIVREIENRLTFLVDVGLEYLTLGRKAPSLSGGESQRIRLASQVGSGLTGVLYVLDEPTIGLHPRDNTRLIAALMKLRDLGNTLLVVEHDKEVVAAADRLVDFGPAAGKLGGLIVAEGTPAAVAKKRSSVTGPYLSGKKAIPVPTNRRLVAPKSEPATATPPASAVFPLERGVAKLRVVGARHNNLKNIDVEIPLGSLIAVTGVSGSGKSSLINEVLYNQLARTLHRASLTAGAHDRIEGVQHINKVIRVDQSALGNSPASNPATYTGAFDLIRQLFSQLPEAKLRGYQPRRFSFNVAGGRCDDCEGMGQRCVEMHFLPDVWVECETCRGLRYNPETLAVRYRDKSIADVLTMSAGEALALFENIPKIRRVLQTLCDVGLDYVALGQPAPTLSGGEAQRVKLAAELSRPDTGQTLYLLDEPTTGLHFEDLVKLLEVLHRLVDLGNTVLVIEHNLDVVKQADWVIDIGPEAGKHGGTVVGAGPPEHLARLASLPDDAATRSHTARSLQSILAEGPHKKRKVYRPDDDTQADDIDLDRVGEDVAMPWEADGRRWHCAERICRDGATPKWEGKVLDQVERRIQQLGDFAPTNWKHRSVVEITGHKKADGWFLHAITGERWLVKLKFRTAKRTFNRDDLAVALDLKPLNDLEEIEAYGAGPRVKCKNLRGPWQEVQLAVHTWKELDTPAFSQFLEKAVAGFERFVGREEKKPEDLMPWKVLGQKWHLARKGFTPGKRIGWEPDLLEELLELIDELSPGGEYLWNNKVLVHRMIPGQSTPWATLVTKRSENIELALNGPKGEFQLGQFADLAADRELDTRRDDRDTVRLRFVDNDDVARGDLEAFVRLHLENSSAKSGV</sequence>
<evidence type="ECO:0000256" key="4">
    <source>
        <dbReference type="ARBA" id="ARBA00022737"/>
    </source>
</evidence>
<evidence type="ECO:0000313" key="19">
    <source>
        <dbReference type="Proteomes" id="UP000318995"/>
    </source>
</evidence>
<comment type="caution">
    <text evidence="18">The sequence shown here is derived from an EMBL/GenBank/DDBJ whole genome shotgun (WGS) entry which is preliminary data.</text>
</comment>
<evidence type="ECO:0000259" key="17">
    <source>
        <dbReference type="PROSITE" id="PS50893"/>
    </source>
</evidence>
<dbReference type="Proteomes" id="UP000318995">
    <property type="component" value="Unassembled WGS sequence"/>
</dbReference>
<evidence type="ECO:0000256" key="7">
    <source>
        <dbReference type="ARBA" id="ARBA00022769"/>
    </source>
</evidence>
<dbReference type="SUPFAM" id="SSF52540">
    <property type="entry name" value="P-loop containing nucleoside triphosphate hydrolases"/>
    <property type="match status" value="4"/>
</dbReference>
<comment type="subcellular location">
    <subcellularLocation>
        <location evidence="1">Cytoplasm</location>
    </subcellularLocation>
</comment>
<dbReference type="InterPro" id="IPR041552">
    <property type="entry name" value="UvrA_DNA-bd"/>
</dbReference>
<dbReference type="PANTHER" id="PTHR43152:SF3">
    <property type="entry name" value="UVRABC SYSTEM PROTEIN A"/>
    <property type="match status" value="1"/>
</dbReference>
<keyword evidence="5" id="KW-0547">Nucleotide-binding</keyword>
<reference evidence="18 19" key="1">
    <citation type="submission" date="2019-02" db="EMBL/GenBank/DDBJ databases">
        <title>Deep-cultivation of Planctomycetes and their phenomic and genomic characterization uncovers novel biology.</title>
        <authorList>
            <person name="Wiegand S."/>
            <person name="Jogler M."/>
            <person name="Boedeker C."/>
            <person name="Pinto D."/>
            <person name="Vollmers J."/>
            <person name="Rivas-Marin E."/>
            <person name="Kohn T."/>
            <person name="Peeters S.H."/>
            <person name="Heuer A."/>
            <person name="Rast P."/>
            <person name="Oberbeckmann S."/>
            <person name="Bunk B."/>
            <person name="Jeske O."/>
            <person name="Meyerdierks A."/>
            <person name="Storesund J.E."/>
            <person name="Kallscheuer N."/>
            <person name="Luecker S."/>
            <person name="Lage O.M."/>
            <person name="Pohl T."/>
            <person name="Merkel B.J."/>
            <person name="Hornburger P."/>
            <person name="Mueller R.-W."/>
            <person name="Bruemmer F."/>
            <person name="Labrenz M."/>
            <person name="Spormann A.M."/>
            <person name="Op Den Camp H."/>
            <person name="Overmann J."/>
            <person name="Amann R."/>
            <person name="Jetten M.S.M."/>
            <person name="Mascher T."/>
            <person name="Medema M.H."/>
            <person name="Devos D.P."/>
            <person name="Kaster A.-K."/>
            <person name="Ovreas L."/>
            <person name="Rohde M."/>
            <person name="Galperin M.Y."/>
            <person name="Jogler C."/>
        </authorList>
    </citation>
    <scope>NUCLEOTIDE SEQUENCE [LARGE SCALE GENOMIC DNA]</scope>
    <source>
        <strain evidence="18 19">Pla111</strain>
    </source>
</reference>
<protein>
    <recommendedName>
        <fullName evidence="15">UvrABC system protein A</fullName>
    </recommendedName>
    <alternativeName>
        <fullName evidence="16">Excinuclease ABC subunit A</fullName>
    </alternativeName>
</protein>
<dbReference type="GO" id="GO:0005737">
    <property type="term" value="C:cytoplasm"/>
    <property type="evidence" value="ECO:0007669"/>
    <property type="project" value="UniProtKB-SubCell"/>
</dbReference>
<dbReference type="InterPro" id="IPR017871">
    <property type="entry name" value="ABC_transporter-like_CS"/>
</dbReference>
<evidence type="ECO:0000256" key="15">
    <source>
        <dbReference type="ARBA" id="ARBA00039316"/>
    </source>
</evidence>